<feature type="coiled-coil region" evidence="6">
    <location>
        <begin position="25"/>
        <end position="52"/>
    </location>
</feature>
<dbReference type="Gene3D" id="3.30.565.10">
    <property type="entry name" value="Histidine kinase-like ATPase, C-terminal domain"/>
    <property type="match status" value="1"/>
</dbReference>
<dbReference type="Gene3D" id="1.10.287.130">
    <property type="match status" value="1"/>
</dbReference>
<dbReference type="Gene3D" id="1.25.40.10">
    <property type="entry name" value="Tetratricopeptide repeat domain"/>
    <property type="match status" value="2"/>
</dbReference>
<dbReference type="SMART" id="SM00387">
    <property type="entry name" value="HATPase_c"/>
    <property type="match status" value="1"/>
</dbReference>
<evidence type="ECO:0000256" key="3">
    <source>
        <dbReference type="ARBA" id="ARBA00022679"/>
    </source>
</evidence>
<dbReference type="Pfam" id="PF13176">
    <property type="entry name" value="TPR_7"/>
    <property type="match status" value="1"/>
</dbReference>
<name>A0A937ADG9_9BACT</name>
<dbReference type="GO" id="GO:0000156">
    <property type="term" value="F:phosphorelay response regulator activity"/>
    <property type="evidence" value="ECO:0007669"/>
    <property type="project" value="TreeGrafter"/>
</dbReference>
<evidence type="ECO:0000256" key="1">
    <source>
        <dbReference type="ARBA" id="ARBA00000085"/>
    </source>
</evidence>
<reference evidence="9" key="1">
    <citation type="submission" date="2021-01" db="EMBL/GenBank/DDBJ databases">
        <title>Marivirga sp. nov., isolated from intertidal surface sediments.</title>
        <authorList>
            <person name="Zhang M."/>
        </authorList>
    </citation>
    <scope>NUCLEOTIDE SEQUENCE</scope>
    <source>
        <strain evidence="9">SM1354</strain>
    </source>
</reference>
<dbReference type="SMART" id="SM00028">
    <property type="entry name" value="TPR"/>
    <property type="match status" value="6"/>
</dbReference>
<proteinExistence type="predicted"/>
<evidence type="ECO:0000256" key="6">
    <source>
        <dbReference type="SAM" id="Coils"/>
    </source>
</evidence>
<dbReference type="Proteomes" id="UP000642920">
    <property type="component" value="Unassembled WGS sequence"/>
</dbReference>
<dbReference type="RefSeq" id="WP_201924173.1">
    <property type="nucleotide sequence ID" value="NZ_JAERQG010000005.1"/>
</dbReference>
<dbReference type="InterPro" id="IPR011990">
    <property type="entry name" value="TPR-like_helical_dom_sf"/>
</dbReference>
<dbReference type="SUPFAM" id="SSF47384">
    <property type="entry name" value="Homodimeric domain of signal transducing histidine kinase"/>
    <property type="match status" value="1"/>
</dbReference>
<feature type="repeat" description="TPR" evidence="5">
    <location>
        <begin position="249"/>
        <end position="282"/>
    </location>
</feature>
<dbReference type="EC" id="2.7.13.3" evidence="2"/>
<dbReference type="GO" id="GO:0000155">
    <property type="term" value="F:phosphorelay sensor kinase activity"/>
    <property type="evidence" value="ECO:0007669"/>
    <property type="project" value="InterPro"/>
</dbReference>
<sequence>MYILFVKTCSIILSLIFGTLFTVQVKAQTHTVEALENQLENTEVAVDRVDLLNELAYELRSKDFDKAIVYATEAYDISKNNNYHYGLVSALSNSGLIYQYKGEYDKSLQKFYEGLKKLDENPDLLLEARVLNNIGNLYWRTNDRKKAYDYYKQSYAIRKEAQDSLGMAKVLGNLGNSANSVLHDKDSARYYYNKALELFIALNDSNGLSITYSNLGNIENNAGSREKAVELYHQSLKIDKALNSLYGTTFAYSNLGNVHAKLNNTDSAIYYYEALLATAEELKSLPRKRQAYQRLYGLYADMNDYKKAFEYLQLFNEVDDSLMNKNIKNRMADMQLKFDNDLKQNEIDLLKSKSEINRSEIDKKYWQNLFLILILITVAIIAVGIWLRYRTKTRLYDELEKKSKELEEAKQMIEERNQELISINESLEDKVISRTQELNESYQNLLISNQRLDHFTYRSAHDLKGPIASILGLTNLLKVELDNSENQQALQYVELVNKTSLKMENLLKRIIQSSQLNQTIVKKTEFLIEDLLKQVSEIIKLNDFNNRIGISYKLDAEHKIYTDASVLQIILRYLVNNSIQYLDPHKEQHEIIFKTASSPSGFYQIHVLDNGVGVDPQLVPDLFNMFSKGSSEAQNPGLGLYDANLLAEKIGGEVFFDDTDEEYTHFVVSFPSKKD</sequence>
<dbReference type="InterPro" id="IPR036097">
    <property type="entry name" value="HisK_dim/P_sf"/>
</dbReference>
<dbReference type="GO" id="GO:0007234">
    <property type="term" value="P:osmosensory signaling via phosphorelay pathway"/>
    <property type="evidence" value="ECO:0007669"/>
    <property type="project" value="TreeGrafter"/>
</dbReference>
<dbReference type="InterPro" id="IPR050351">
    <property type="entry name" value="BphY/WalK/GraS-like"/>
</dbReference>
<keyword evidence="3" id="KW-0808">Transferase</keyword>
<evidence type="ECO:0000256" key="4">
    <source>
        <dbReference type="ARBA" id="ARBA00022777"/>
    </source>
</evidence>
<dbReference type="InterPro" id="IPR003661">
    <property type="entry name" value="HisK_dim/P_dom"/>
</dbReference>
<keyword evidence="7" id="KW-0472">Membrane</keyword>
<keyword evidence="5" id="KW-0802">TPR repeat</keyword>
<dbReference type="EMBL" id="JAERQG010000005">
    <property type="protein sequence ID" value="MBL0766991.1"/>
    <property type="molecule type" value="Genomic_DNA"/>
</dbReference>
<protein>
    <recommendedName>
        <fullName evidence="2">histidine kinase</fullName>
        <ecNumber evidence="2">2.7.13.3</ecNumber>
    </recommendedName>
</protein>
<gene>
    <name evidence="9" type="ORF">JKP34_17125</name>
</gene>
<evidence type="ECO:0000256" key="2">
    <source>
        <dbReference type="ARBA" id="ARBA00012438"/>
    </source>
</evidence>
<feature type="domain" description="Histidine kinase" evidence="8">
    <location>
        <begin position="458"/>
        <end position="674"/>
    </location>
</feature>
<dbReference type="SUPFAM" id="SSF55874">
    <property type="entry name" value="ATPase domain of HSP90 chaperone/DNA topoisomerase II/histidine kinase"/>
    <property type="match status" value="1"/>
</dbReference>
<dbReference type="InterPro" id="IPR005467">
    <property type="entry name" value="His_kinase_dom"/>
</dbReference>
<evidence type="ECO:0000313" key="9">
    <source>
        <dbReference type="EMBL" id="MBL0766991.1"/>
    </source>
</evidence>
<feature type="repeat" description="TPR" evidence="5">
    <location>
        <begin position="209"/>
        <end position="242"/>
    </location>
</feature>
<keyword evidence="10" id="KW-1185">Reference proteome</keyword>
<dbReference type="Pfam" id="PF02518">
    <property type="entry name" value="HATPase_c"/>
    <property type="match status" value="1"/>
</dbReference>
<evidence type="ECO:0000313" key="10">
    <source>
        <dbReference type="Proteomes" id="UP000642920"/>
    </source>
</evidence>
<comment type="catalytic activity">
    <reaction evidence="1">
        <text>ATP + protein L-histidine = ADP + protein N-phospho-L-histidine.</text>
        <dbReference type="EC" id="2.7.13.3"/>
    </reaction>
</comment>
<organism evidence="9 10">
    <name type="scientific">Marivirga atlantica</name>
    <dbReference type="NCBI Taxonomy" id="1548457"/>
    <lineage>
        <taxon>Bacteria</taxon>
        <taxon>Pseudomonadati</taxon>
        <taxon>Bacteroidota</taxon>
        <taxon>Cytophagia</taxon>
        <taxon>Cytophagales</taxon>
        <taxon>Marivirgaceae</taxon>
        <taxon>Marivirga</taxon>
    </lineage>
</organism>
<dbReference type="CDD" id="cd00082">
    <property type="entry name" value="HisKA"/>
    <property type="match status" value="1"/>
</dbReference>
<dbReference type="PANTHER" id="PTHR42878">
    <property type="entry name" value="TWO-COMPONENT HISTIDINE KINASE"/>
    <property type="match status" value="1"/>
</dbReference>
<comment type="caution">
    <text evidence="9">The sequence shown here is derived from an EMBL/GenBank/DDBJ whole genome shotgun (WGS) entry which is preliminary data.</text>
</comment>
<dbReference type="Pfam" id="PF13424">
    <property type="entry name" value="TPR_12"/>
    <property type="match status" value="2"/>
</dbReference>
<dbReference type="InterPro" id="IPR036890">
    <property type="entry name" value="HATPase_C_sf"/>
</dbReference>
<dbReference type="PROSITE" id="PS50109">
    <property type="entry name" value="HIS_KIN"/>
    <property type="match status" value="1"/>
</dbReference>
<dbReference type="SMART" id="SM00388">
    <property type="entry name" value="HisKA"/>
    <property type="match status" value="1"/>
</dbReference>
<keyword evidence="4 9" id="KW-0418">Kinase</keyword>
<dbReference type="GO" id="GO:0030295">
    <property type="term" value="F:protein kinase activator activity"/>
    <property type="evidence" value="ECO:0007669"/>
    <property type="project" value="TreeGrafter"/>
</dbReference>
<keyword evidence="6" id="KW-0175">Coiled coil</keyword>
<dbReference type="InterPro" id="IPR003594">
    <property type="entry name" value="HATPase_dom"/>
</dbReference>
<feature type="coiled-coil region" evidence="6">
    <location>
        <begin position="389"/>
        <end position="430"/>
    </location>
</feature>
<feature type="transmembrane region" description="Helical" evidence="7">
    <location>
        <begin position="365"/>
        <end position="387"/>
    </location>
</feature>
<dbReference type="PROSITE" id="PS50005">
    <property type="entry name" value="TPR"/>
    <property type="match status" value="3"/>
</dbReference>
<dbReference type="PANTHER" id="PTHR42878:SF14">
    <property type="entry name" value="OSMOLARITY TWO-COMPONENT SYSTEM PROTEIN SSK1"/>
    <property type="match status" value="1"/>
</dbReference>
<dbReference type="InterPro" id="IPR019734">
    <property type="entry name" value="TPR_rpt"/>
</dbReference>
<feature type="repeat" description="TPR" evidence="5">
    <location>
        <begin position="128"/>
        <end position="161"/>
    </location>
</feature>
<evidence type="ECO:0000256" key="7">
    <source>
        <dbReference type="SAM" id="Phobius"/>
    </source>
</evidence>
<evidence type="ECO:0000259" key="8">
    <source>
        <dbReference type="PROSITE" id="PS50109"/>
    </source>
</evidence>
<accession>A0A937ADG9</accession>
<keyword evidence="7" id="KW-1133">Transmembrane helix</keyword>
<dbReference type="AlphaFoldDB" id="A0A937ADG9"/>
<keyword evidence="7" id="KW-0812">Transmembrane</keyword>
<evidence type="ECO:0000256" key="5">
    <source>
        <dbReference type="PROSITE-ProRule" id="PRU00339"/>
    </source>
</evidence>
<dbReference type="SUPFAM" id="SSF48452">
    <property type="entry name" value="TPR-like"/>
    <property type="match status" value="2"/>
</dbReference>